<feature type="region of interest" description="Disordered" evidence="1">
    <location>
        <begin position="20"/>
        <end position="39"/>
    </location>
</feature>
<accession>A0A7N2LPN3</accession>
<dbReference type="EMBL" id="LRBV02000005">
    <property type="status" value="NOT_ANNOTATED_CDS"/>
    <property type="molecule type" value="Genomic_DNA"/>
</dbReference>
<dbReference type="EnsemblPlants" id="QL05p036851:mrna">
    <property type="protein sequence ID" value="QL05p036851:mrna"/>
    <property type="gene ID" value="QL05p036851"/>
</dbReference>
<dbReference type="InterPro" id="IPR057939">
    <property type="entry name" value="TRF2_HOY1_PH"/>
</dbReference>
<name>A0A7N2LPN3_QUELO</name>
<dbReference type="OrthoDB" id="1516808at2759"/>
<dbReference type="Gramene" id="QL05p036851:mrna">
    <property type="protein sequence ID" value="QL05p036851:mrna"/>
    <property type="gene ID" value="QL05p036851"/>
</dbReference>
<dbReference type="PANTHER" id="PTHR33494:SF1">
    <property type="entry name" value="C2H2-TYPE DOMAIN-CONTAINING PROTEIN-RELATED"/>
    <property type="match status" value="1"/>
</dbReference>
<evidence type="ECO:0000259" key="2">
    <source>
        <dbReference type="Pfam" id="PF24818"/>
    </source>
</evidence>
<sequence length="498" mass="56176">MVELMKKAVLEEVEKSSLEFNKRSKHKHKHKHEHQSLQQKEMYNPFDDELSPLGLHLRKSPSLLDLIQIRLLSHQNTHNNNNNNNNNDKLKASNFLASLLRIGTWEYKSKYEGELVAKCYFAKHKLVWEVLDGSLKNKIEIQWSDIVAIKAIYPDDGPGTLDVVLSRRPLFFRETNPQPRKHTLWQASSDFTGGQASVYRRHFLQCPHGMLDKHFEKLIQCDPRLSFLSQLPEIVLECPYFESNVAGFEEPNEYGSDMKSEETSLGAVASPSGAQSSFSTNEQEFIARAPENYIEETPSPSSVMDANKIEEMRSIADKDSKFLSNLEQIKVPVLHPSMSMSDLVSHFGHCISEQMANDRPIFSGNKRGRDILEEVTQILLSDSQSTSASDEQSLMCRVNSLCCLLPKDPSTSQNLQAKCDDNIDINSDQNMGEAFAASTNESNPAEGDGESNDGSGCKQAPAMSRKDSFAELLLNLPRIASLPRFWFSLPEDSHNHSR</sequence>
<dbReference type="AlphaFoldDB" id="A0A7N2LPN3"/>
<dbReference type="KEGG" id="qlo:115992951"/>
<evidence type="ECO:0000313" key="3">
    <source>
        <dbReference type="EnsemblPlants" id="QL05p036851:mrna"/>
    </source>
</evidence>
<dbReference type="Proteomes" id="UP000594261">
    <property type="component" value="Chromosome 5"/>
</dbReference>
<dbReference type="GeneID" id="115992951"/>
<dbReference type="PANTHER" id="PTHR33494">
    <property type="entry name" value="OS02G0793800 PROTEIN"/>
    <property type="match status" value="1"/>
</dbReference>
<proteinExistence type="predicted"/>
<dbReference type="RefSeq" id="XP_030973058.1">
    <property type="nucleotide sequence ID" value="XM_031117198.1"/>
</dbReference>
<gene>
    <name evidence="3" type="primary">LOC115992951</name>
</gene>
<dbReference type="InParanoid" id="A0A7N2LPN3"/>
<feature type="domain" description="TRF2/HOY1 PH-like" evidence="2">
    <location>
        <begin position="94"/>
        <end position="212"/>
    </location>
</feature>
<organism evidence="3 4">
    <name type="scientific">Quercus lobata</name>
    <name type="common">Valley oak</name>
    <dbReference type="NCBI Taxonomy" id="97700"/>
    <lineage>
        <taxon>Eukaryota</taxon>
        <taxon>Viridiplantae</taxon>
        <taxon>Streptophyta</taxon>
        <taxon>Embryophyta</taxon>
        <taxon>Tracheophyta</taxon>
        <taxon>Spermatophyta</taxon>
        <taxon>Magnoliopsida</taxon>
        <taxon>eudicotyledons</taxon>
        <taxon>Gunneridae</taxon>
        <taxon>Pentapetalae</taxon>
        <taxon>rosids</taxon>
        <taxon>fabids</taxon>
        <taxon>Fagales</taxon>
        <taxon>Fagaceae</taxon>
        <taxon>Quercus</taxon>
    </lineage>
</organism>
<evidence type="ECO:0000256" key="1">
    <source>
        <dbReference type="SAM" id="MobiDB-lite"/>
    </source>
</evidence>
<dbReference type="Pfam" id="PF24818">
    <property type="entry name" value="PH_TRF2_HOY1"/>
    <property type="match status" value="1"/>
</dbReference>
<reference evidence="3 4" key="1">
    <citation type="journal article" date="2016" name="G3 (Bethesda)">
        <title>First Draft Assembly and Annotation of the Genome of a California Endemic Oak Quercus lobata Nee (Fagaceae).</title>
        <authorList>
            <person name="Sork V.L."/>
            <person name="Fitz-Gibbon S.T."/>
            <person name="Puiu D."/>
            <person name="Crepeau M."/>
            <person name="Gugger P.F."/>
            <person name="Sherman R."/>
            <person name="Stevens K."/>
            <person name="Langley C.H."/>
            <person name="Pellegrini M."/>
            <person name="Salzberg S.L."/>
        </authorList>
    </citation>
    <scope>NUCLEOTIDE SEQUENCE [LARGE SCALE GENOMIC DNA]</scope>
    <source>
        <strain evidence="3 4">cv. SW786</strain>
    </source>
</reference>
<feature type="compositionally biased region" description="Basic residues" evidence="1">
    <location>
        <begin position="23"/>
        <end position="33"/>
    </location>
</feature>
<protein>
    <recommendedName>
        <fullName evidence="2">TRF2/HOY1 PH-like domain-containing protein</fullName>
    </recommendedName>
</protein>
<reference evidence="3" key="2">
    <citation type="submission" date="2021-01" db="UniProtKB">
        <authorList>
            <consortium name="EnsemblPlants"/>
        </authorList>
    </citation>
    <scope>IDENTIFICATION</scope>
</reference>
<evidence type="ECO:0000313" key="4">
    <source>
        <dbReference type="Proteomes" id="UP000594261"/>
    </source>
</evidence>
<keyword evidence="4" id="KW-1185">Reference proteome</keyword>
<dbReference type="OMA" id="SHIGQCI"/>
<feature type="region of interest" description="Disordered" evidence="1">
    <location>
        <begin position="437"/>
        <end position="463"/>
    </location>
</feature>